<keyword evidence="6" id="KW-1185">Reference proteome</keyword>
<reference evidence="4" key="2">
    <citation type="submission" date="2021-04" db="EMBL/GenBank/DDBJ databases">
        <authorList>
            <person name="Podell S."/>
        </authorList>
    </citation>
    <scope>NUCLEOTIDE SEQUENCE</scope>
    <source>
        <strain evidence="4">Hildebrandi</strain>
    </source>
</reference>
<dbReference type="InterPro" id="IPR024002">
    <property type="entry name" value="For/NO2_transpt_CS"/>
</dbReference>
<feature type="transmembrane region" description="Helical" evidence="3">
    <location>
        <begin position="247"/>
        <end position="270"/>
    </location>
</feature>
<dbReference type="PANTHER" id="PTHR30520">
    <property type="entry name" value="FORMATE TRANSPORTER-RELATED"/>
    <property type="match status" value="1"/>
</dbReference>
<dbReference type="PANTHER" id="PTHR30520:SF6">
    <property type="entry name" value="FORMATE_NITRATE FAMILY TRANSPORTER (EUROFUNG)"/>
    <property type="match status" value="1"/>
</dbReference>
<comment type="caution">
    <text evidence="4">The sequence shown here is derived from an EMBL/GenBank/DDBJ whole genome shotgun (WGS) entry which is preliminary data.</text>
</comment>
<feature type="transmembrane region" description="Helical" evidence="3">
    <location>
        <begin position="166"/>
        <end position="188"/>
    </location>
</feature>
<dbReference type="GO" id="GO:0015707">
    <property type="term" value="P:nitrite transport"/>
    <property type="evidence" value="ECO:0007669"/>
    <property type="project" value="TreeGrafter"/>
</dbReference>
<dbReference type="Proteomes" id="UP000693970">
    <property type="component" value="Unassembled WGS sequence"/>
</dbReference>
<dbReference type="Pfam" id="PF01226">
    <property type="entry name" value="Form_Nir_trans"/>
    <property type="match status" value="1"/>
</dbReference>
<evidence type="ECO:0000313" key="6">
    <source>
        <dbReference type="Proteomes" id="UP000693970"/>
    </source>
</evidence>
<dbReference type="PROSITE" id="PS01006">
    <property type="entry name" value="FORMATE_NITRITE_TP_2"/>
    <property type="match status" value="1"/>
</dbReference>
<dbReference type="GO" id="GO:0015513">
    <property type="term" value="F:high-affinity secondary active nitrite transmembrane transporter activity"/>
    <property type="evidence" value="ECO:0007669"/>
    <property type="project" value="TreeGrafter"/>
</dbReference>
<feature type="transmembrane region" description="Helical" evidence="3">
    <location>
        <begin position="369"/>
        <end position="392"/>
    </location>
</feature>
<evidence type="ECO:0000313" key="5">
    <source>
        <dbReference type="EMBL" id="KAG7348677.1"/>
    </source>
</evidence>
<organism evidence="4 6">
    <name type="scientific">Nitzschia inconspicua</name>
    <dbReference type="NCBI Taxonomy" id="303405"/>
    <lineage>
        <taxon>Eukaryota</taxon>
        <taxon>Sar</taxon>
        <taxon>Stramenopiles</taxon>
        <taxon>Ochrophyta</taxon>
        <taxon>Bacillariophyta</taxon>
        <taxon>Bacillariophyceae</taxon>
        <taxon>Bacillariophycidae</taxon>
        <taxon>Bacillariales</taxon>
        <taxon>Bacillariaceae</taxon>
        <taxon>Nitzschia</taxon>
    </lineage>
</organism>
<dbReference type="InterPro" id="IPR000292">
    <property type="entry name" value="For/NO2_transpt"/>
</dbReference>
<dbReference type="OrthoDB" id="4829at2759"/>
<feature type="transmembrane region" description="Helical" evidence="3">
    <location>
        <begin position="322"/>
        <end position="349"/>
    </location>
</feature>
<accession>A0A9K3K5M2</accession>
<comment type="subcellular location">
    <subcellularLocation>
        <location evidence="1">Cell membrane</location>
        <topology evidence="1">Multi-pass membrane protein</topology>
    </subcellularLocation>
</comment>
<dbReference type="AlphaFoldDB" id="A0A9K3K5M2"/>
<dbReference type="EMBL" id="JAGRRH010000092">
    <property type="protein sequence ID" value="KAG7337179.1"/>
    <property type="molecule type" value="Genomic_DNA"/>
</dbReference>
<keyword evidence="3" id="KW-0472">Membrane</keyword>
<reference evidence="4" key="1">
    <citation type="journal article" date="2021" name="Sci. Rep.">
        <title>Diploid genomic architecture of Nitzschia inconspicua, an elite biomass production diatom.</title>
        <authorList>
            <person name="Oliver A."/>
            <person name="Podell S."/>
            <person name="Pinowska A."/>
            <person name="Traller J.C."/>
            <person name="Smith S.R."/>
            <person name="McClure R."/>
            <person name="Beliaev A."/>
            <person name="Bohutskyi P."/>
            <person name="Hill E.A."/>
            <person name="Rabines A."/>
            <person name="Zheng H."/>
            <person name="Allen L.Z."/>
            <person name="Kuo A."/>
            <person name="Grigoriev I.V."/>
            <person name="Allen A.E."/>
            <person name="Hazlebeck D."/>
            <person name="Allen E.E."/>
        </authorList>
    </citation>
    <scope>NUCLEOTIDE SEQUENCE</scope>
    <source>
        <strain evidence="4">Hildebrandi</strain>
    </source>
</reference>
<evidence type="ECO:0000256" key="3">
    <source>
        <dbReference type="SAM" id="Phobius"/>
    </source>
</evidence>
<gene>
    <name evidence="5" type="ORF">IV203_017382</name>
    <name evidence="4" type="ORF">IV203_017569</name>
</gene>
<comment type="similarity">
    <text evidence="2">Belongs to the FNT transporter (TC 1.A.16) family.</text>
</comment>
<evidence type="ECO:0000256" key="1">
    <source>
        <dbReference type="ARBA" id="ARBA00004651"/>
    </source>
</evidence>
<dbReference type="GO" id="GO:0005886">
    <property type="term" value="C:plasma membrane"/>
    <property type="evidence" value="ECO:0007669"/>
    <property type="project" value="UniProtKB-SubCell"/>
</dbReference>
<keyword evidence="3" id="KW-0812">Transmembrane</keyword>
<name>A0A9K3K5M2_9STRA</name>
<proteinExistence type="inferred from homology"/>
<feature type="transmembrane region" description="Helical" evidence="3">
    <location>
        <begin position="200"/>
        <end position="226"/>
    </location>
</feature>
<feature type="transmembrane region" description="Helical" evidence="3">
    <location>
        <begin position="290"/>
        <end position="310"/>
    </location>
</feature>
<evidence type="ECO:0000256" key="2">
    <source>
        <dbReference type="ARBA" id="ARBA00049660"/>
    </source>
</evidence>
<sequence length="443" mass="47179">MSFQSRFRNKIVKKNNSDNRRIISLAVWLVVVLQTHVTFTSPRSRTKATVLAFQHVPVLARKQNKWSSLSSSIVDSATATATTTSTVSTLPTMESISPPFVNDVSNDRDEGATFAPIPRVAISTLPQSKSTTTTTTMSLLNTPAEAFELLVQKGEYNAQSTVEKTLVSSILGGAYVGMGAMLALAVAGNAPSLDYGLDKLLFALLFPVNLLLALQCGGQLFTGNTAAMMSAVCERRVSYEDLGKNLLVSWVGNAIGCVSFALLCSYAGVFNDGASHLAATTLASKTSADFGPTLVKAVVANWLVCLAVFLNGQARDMTGKYLAVLLPVSAFVAIGLEHSVANMFLLPAGLLSQYHDPSITWQTALLKNIIPVTIGNTISGSYLVGATFSYLYGTMGQEKQLRQEQLQQPYPASNDAHERGLADKPSIVKAAAAFATPTAVVEP</sequence>
<protein>
    <submittedName>
        <fullName evidence="4">Formate/nitrite transporter family protein</fullName>
    </submittedName>
</protein>
<evidence type="ECO:0000313" key="4">
    <source>
        <dbReference type="EMBL" id="KAG7337179.1"/>
    </source>
</evidence>
<dbReference type="EMBL" id="JAGRRH010000020">
    <property type="protein sequence ID" value="KAG7348677.1"/>
    <property type="molecule type" value="Genomic_DNA"/>
</dbReference>
<keyword evidence="3" id="KW-1133">Transmembrane helix</keyword>